<reference evidence="1 2" key="1">
    <citation type="journal article" date="2017" name="Int. J. Syst. Evol. Microbiol.">
        <title>Ramlibacter monticola sp. nov., isolated from forest soil.</title>
        <authorList>
            <person name="Chaudhary D.K."/>
            <person name="Kim J."/>
        </authorList>
    </citation>
    <scope>NUCLEOTIDE SEQUENCE [LARGE SCALE GENOMIC DNA]</scope>
    <source>
        <strain evidence="1 2">KACC 19175</strain>
    </source>
</reference>
<keyword evidence="2" id="KW-1185">Reference proteome</keyword>
<gene>
    <name evidence="1" type="ORF">JJ685_18875</name>
</gene>
<dbReference type="RefSeq" id="WP_201675889.1">
    <property type="nucleotide sequence ID" value="NZ_JAEQNE010000005.1"/>
</dbReference>
<dbReference type="AlphaFoldDB" id="A0A937CU20"/>
<comment type="caution">
    <text evidence="1">The sequence shown here is derived from an EMBL/GenBank/DDBJ whole genome shotgun (WGS) entry which is preliminary data.</text>
</comment>
<proteinExistence type="predicted"/>
<name>A0A937CU20_9BURK</name>
<evidence type="ECO:0000313" key="1">
    <source>
        <dbReference type="EMBL" id="MBL0393210.1"/>
    </source>
</evidence>
<protein>
    <submittedName>
        <fullName evidence="1">Uncharacterized protein</fullName>
    </submittedName>
</protein>
<sequence length="146" mass="16158">MIRTREDLELQQDLKDAQREAAASEAVTARMRAQRSGPARQLRRTRRLRIVAVCAVLVSALGWTSLRVEGPSEVDLRHAPQVILLMAAEWTHDYMRRHGRAPARLGDELPVAADVQVQPHPGGARLSIRDSEGVEHSTFVSAGARP</sequence>
<evidence type="ECO:0000313" key="2">
    <source>
        <dbReference type="Proteomes" id="UP000599109"/>
    </source>
</evidence>
<organism evidence="1 2">
    <name type="scientific">Ramlibacter monticola</name>
    <dbReference type="NCBI Taxonomy" id="1926872"/>
    <lineage>
        <taxon>Bacteria</taxon>
        <taxon>Pseudomonadati</taxon>
        <taxon>Pseudomonadota</taxon>
        <taxon>Betaproteobacteria</taxon>
        <taxon>Burkholderiales</taxon>
        <taxon>Comamonadaceae</taxon>
        <taxon>Ramlibacter</taxon>
    </lineage>
</organism>
<accession>A0A937CU20</accession>
<dbReference type="Proteomes" id="UP000599109">
    <property type="component" value="Unassembled WGS sequence"/>
</dbReference>
<dbReference type="EMBL" id="JAEQNE010000005">
    <property type="protein sequence ID" value="MBL0393210.1"/>
    <property type="molecule type" value="Genomic_DNA"/>
</dbReference>